<protein>
    <submittedName>
        <fullName evidence="2">NAD-P-binding protein</fullName>
    </submittedName>
</protein>
<dbReference type="Gene3D" id="3.90.25.10">
    <property type="entry name" value="UDP-galactose 4-epimerase, domain 1"/>
    <property type="match status" value="1"/>
</dbReference>
<feature type="domain" description="NmrA-like" evidence="1">
    <location>
        <begin position="4"/>
        <end position="260"/>
    </location>
</feature>
<organism evidence="2 3">
    <name type="scientific">Obba rivulosa</name>
    <dbReference type="NCBI Taxonomy" id="1052685"/>
    <lineage>
        <taxon>Eukaryota</taxon>
        <taxon>Fungi</taxon>
        <taxon>Dikarya</taxon>
        <taxon>Basidiomycota</taxon>
        <taxon>Agaricomycotina</taxon>
        <taxon>Agaricomycetes</taxon>
        <taxon>Polyporales</taxon>
        <taxon>Gelatoporiaceae</taxon>
        <taxon>Obba</taxon>
    </lineage>
</organism>
<evidence type="ECO:0000313" key="3">
    <source>
        <dbReference type="Proteomes" id="UP000250043"/>
    </source>
</evidence>
<proteinExistence type="predicted"/>
<name>A0A8E2DJF4_9APHY</name>
<dbReference type="Proteomes" id="UP000250043">
    <property type="component" value="Unassembled WGS sequence"/>
</dbReference>
<evidence type="ECO:0000313" key="2">
    <source>
        <dbReference type="EMBL" id="OCH87804.1"/>
    </source>
</evidence>
<dbReference type="InterPro" id="IPR036291">
    <property type="entry name" value="NAD(P)-bd_dom_sf"/>
</dbReference>
<accession>A0A8E2DJF4</accession>
<dbReference type="InterPro" id="IPR050608">
    <property type="entry name" value="NmrA-type/Isoflavone_red_sf"/>
</dbReference>
<dbReference type="AlphaFoldDB" id="A0A8E2DJF4"/>
<dbReference type="EMBL" id="KV722472">
    <property type="protein sequence ID" value="OCH87804.1"/>
    <property type="molecule type" value="Genomic_DNA"/>
</dbReference>
<dbReference type="SUPFAM" id="SSF51735">
    <property type="entry name" value="NAD(P)-binding Rossmann-fold domains"/>
    <property type="match status" value="1"/>
</dbReference>
<keyword evidence="3" id="KW-1185">Reference proteome</keyword>
<dbReference type="PANTHER" id="PTHR43349">
    <property type="entry name" value="PINORESINOL REDUCTASE-RELATED"/>
    <property type="match status" value="1"/>
</dbReference>
<evidence type="ECO:0000259" key="1">
    <source>
        <dbReference type="Pfam" id="PF05368"/>
    </source>
</evidence>
<reference evidence="2 3" key="1">
    <citation type="submission" date="2016-07" db="EMBL/GenBank/DDBJ databases">
        <title>Draft genome of the white-rot fungus Obba rivulosa 3A-2.</title>
        <authorList>
            <consortium name="DOE Joint Genome Institute"/>
            <person name="Miettinen O."/>
            <person name="Riley R."/>
            <person name="Acob R."/>
            <person name="Barry K."/>
            <person name="Cullen D."/>
            <person name="De Vries R."/>
            <person name="Hainaut M."/>
            <person name="Hatakka A."/>
            <person name="Henrissat B."/>
            <person name="Hilden K."/>
            <person name="Kuo R."/>
            <person name="Labutti K."/>
            <person name="Lipzen A."/>
            <person name="Makela M.R."/>
            <person name="Sandor L."/>
            <person name="Spatafora J.W."/>
            <person name="Grigoriev I.V."/>
            <person name="Hibbett D.S."/>
        </authorList>
    </citation>
    <scope>NUCLEOTIDE SEQUENCE [LARGE SCALE GENOMIC DNA]</scope>
    <source>
        <strain evidence="2 3">3A-2</strain>
    </source>
</reference>
<sequence>MTSKPLVLVVGAAGVTGESIVKGLLKAGSFRVAGTVRPSSATKPATEALRSQGVEIRYADIEKDSVDRLKEVLAGVDILISAVTAEAIPAQRSLFKAAKEIGTIKRVVPCDFATPGARGVRDLNDNKLDIRDYIVNLGLPYTFIDVGWWMQITLPVKTASKSPLKQYFWEIHGDGDKKILVTNKDHIGDYVARIITDDRTLNQWVIVWEDEVSQKEIHELGERFSGEAEALKAVQRKITAEEVLKRAADAKAKHQENPAYEHHVAWAFNQYVYSMFILGENTLQNAKALGALDVRQLYPDVVPQKLEDFAKDFYAHDS</sequence>
<dbReference type="Pfam" id="PF05368">
    <property type="entry name" value="NmrA"/>
    <property type="match status" value="1"/>
</dbReference>
<dbReference type="PANTHER" id="PTHR43349:SF93">
    <property type="entry name" value="ISOFLAVONE REDUCTASE HOMOLOG P3-RELATED"/>
    <property type="match status" value="1"/>
</dbReference>
<dbReference type="OrthoDB" id="2798875at2759"/>
<gene>
    <name evidence="2" type="ORF">OBBRIDRAFT_795851</name>
</gene>
<dbReference type="Gene3D" id="3.40.50.720">
    <property type="entry name" value="NAD(P)-binding Rossmann-like Domain"/>
    <property type="match status" value="1"/>
</dbReference>
<dbReference type="InterPro" id="IPR008030">
    <property type="entry name" value="NmrA-like"/>
</dbReference>